<accession>A0A0L1MC01</accession>
<organism evidence="1 2">
    <name type="scientific">Pseudomonas syringae</name>
    <dbReference type="NCBI Taxonomy" id="317"/>
    <lineage>
        <taxon>Bacteria</taxon>
        <taxon>Pseudomonadati</taxon>
        <taxon>Pseudomonadota</taxon>
        <taxon>Gammaproteobacteria</taxon>
        <taxon>Pseudomonadales</taxon>
        <taxon>Pseudomonadaceae</taxon>
        <taxon>Pseudomonas</taxon>
    </lineage>
</organism>
<gene>
    <name evidence="1" type="ORF">ACS77_17085</name>
</gene>
<proteinExistence type="predicted"/>
<evidence type="ECO:0000313" key="2">
    <source>
        <dbReference type="Proteomes" id="UP000036955"/>
    </source>
</evidence>
<dbReference type="AlphaFoldDB" id="A0A0L1MC01"/>
<sequence length="101" mass="11387">MLAPFHGQSPVYRGSPWLTLRKYRSSHVGHNYRSQALALLITSQSFEQTFECSIQPSKSGVETYSIFCVLCDLDLLIDSILINGRLSWCAVKQSTSVNIIY</sequence>
<evidence type="ECO:0000313" key="1">
    <source>
        <dbReference type="EMBL" id="KNH25970.1"/>
    </source>
</evidence>
<dbReference type="EMBL" id="LFQK01000028">
    <property type="protein sequence ID" value="KNH25970.1"/>
    <property type="molecule type" value="Genomic_DNA"/>
</dbReference>
<reference evidence="1 2" key="1">
    <citation type="submission" date="2015-06" db="EMBL/GenBank/DDBJ databases">
        <authorList>
            <person name="Hoefler B.C."/>
            <person name="Straight P.D."/>
        </authorList>
    </citation>
    <scope>NUCLEOTIDE SEQUENCE [LARGE SCALE GENOMIC DNA]</scope>
    <source>
        <strain evidence="1 2">Riq4</strain>
    </source>
</reference>
<name>A0A0L1MC01_PSESX</name>
<protein>
    <submittedName>
        <fullName evidence="1">Uncharacterized protein</fullName>
    </submittedName>
</protein>
<comment type="caution">
    <text evidence="1">The sequence shown here is derived from an EMBL/GenBank/DDBJ whole genome shotgun (WGS) entry which is preliminary data.</text>
</comment>
<dbReference type="Proteomes" id="UP000036955">
    <property type="component" value="Unassembled WGS sequence"/>
</dbReference>
<dbReference type="PATRIC" id="fig|317.197.peg.2795"/>